<keyword evidence="1" id="KW-0732">Signal</keyword>
<dbReference type="Proteomes" id="UP000294911">
    <property type="component" value="Unassembled WGS sequence"/>
</dbReference>
<organism evidence="2 3">
    <name type="scientific">Tamaricihabitans halophyticus</name>
    <dbReference type="NCBI Taxonomy" id="1262583"/>
    <lineage>
        <taxon>Bacteria</taxon>
        <taxon>Bacillati</taxon>
        <taxon>Actinomycetota</taxon>
        <taxon>Actinomycetes</taxon>
        <taxon>Pseudonocardiales</taxon>
        <taxon>Pseudonocardiaceae</taxon>
        <taxon>Tamaricihabitans</taxon>
    </lineage>
</organism>
<reference evidence="2 3" key="1">
    <citation type="submission" date="2019-03" db="EMBL/GenBank/DDBJ databases">
        <title>Genomic Encyclopedia of Type Strains, Phase IV (KMG-IV): sequencing the most valuable type-strain genomes for metagenomic binning, comparative biology and taxonomic classification.</title>
        <authorList>
            <person name="Goeker M."/>
        </authorList>
    </citation>
    <scope>NUCLEOTIDE SEQUENCE [LARGE SCALE GENOMIC DNA]</scope>
    <source>
        <strain evidence="2 3">DSM 45765</strain>
    </source>
</reference>
<feature type="signal peptide" evidence="1">
    <location>
        <begin position="1"/>
        <end position="26"/>
    </location>
</feature>
<keyword evidence="3" id="KW-1185">Reference proteome</keyword>
<name>A0A4R2R5U5_9PSEU</name>
<dbReference type="OrthoDB" id="5191924at2"/>
<proteinExistence type="predicted"/>
<dbReference type="EMBL" id="SLXQ01000001">
    <property type="protein sequence ID" value="TCP57189.1"/>
    <property type="molecule type" value="Genomic_DNA"/>
</dbReference>
<dbReference type="RefSeq" id="WP_132875697.1">
    <property type="nucleotide sequence ID" value="NZ_SLXQ01000001.1"/>
</dbReference>
<sequence>MTGNRKGMRRTAAALSALGVSAAFFAAGSGVAQGAAAWEPYKWDNPNDGDKGGISVGAGTYRVSDKQDFYEVLFRAKGEELVVKDSTPDKKRAKAYLKVAGSGTSTFTNHYTETYDLSFSENKDVQVKVCIEGTSTCSGWSPVGKT</sequence>
<protein>
    <submittedName>
        <fullName evidence="2">Uncharacterized protein</fullName>
    </submittedName>
</protein>
<dbReference type="AlphaFoldDB" id="A0A4R2R5U5"/>
<evidence type="ECO:0000256" key="1">
    <source>
        <dbReference type="SAM" id="SignalP"/>
    </source>
</evidence>
<accession>A0A4R2R5U5</accession>
<evidence type="ECO:0000313" key="3">
    <source>
        <dbReference type="Proteomes" id="UP000294911"/>
    </source>
</evidence>
<comment type="caution">
    <text evidence="2">The sequence shown here is derived from an EMBL/GenBank/DDBJ whole genome shotgun (WGS) entry which is preliminary data.</text>
</comment>
<evidence type="ECO:0000313" key="2">
    <source>
        <dbReference type="EMBL" id="TCP57189.1"/>
    </source>
</evidence>
<gene>
    <name evidence="2" type="ORF">EV191_1011142</name>
</gene>
<feature type="chain" id="PRO_5038513280" evidence="1">
    <location>
        <begin position="27"/>
        <end position="146"/>
    </location>
</feature>